<evidence type="ECO:0000256" key="1">
    <source>
        <dbReference type="ARBA" id="ARBA00012513"/>
    </source>
</evidence>
<dbReference type="Gene3D" id="1.10.510.10">
    <property type="entry name" value="Transferase(Phosphotransferase) domain 1"/>
    <property type="match status" value="1"/>
</dbReference>
<dbReference type="GO" id="GO:0004674">
    <property type="term" value="F:protein serine/threonine kinase activity"/>
    <property type="evidence" value="ECO:0007669"/>
    <property type="project" value="UniProtKB-EC"/>
</dbReference>
<dbReference type="SMART" id="SM00220">
    <property type="entry name" value="S_TKc"/>
    <property type="match status" value="1"/>
</dbReference>
<keyword evidence="3" id="KW-0067">ATP-binding</keyword>
<keyword evidence="2" id="KW-0547">Nucleotide-binding</keyword>
<dbReference type="SUPFAM" id="SSF56112">
    <property type="entry name" value="Protein kinase-like (PK-like)"/>
    <property type="match status" value="1"/>
</dbReference>
<name>A0A6C0JGN3_9ZZZZ</name>
<feature type="domain" description="Protein kinase" evidence="4">
    <location>
        <begin position="8"/>
        <end position="279"/>
    </location>
</feature>
<evidence type="ECO:0000256" key="3">
    <source>
        <dbReference type="ARBA" id="ARBA00022840"/>
    </source>
</evidence>
<dbReference type="InterPro" id="IPR017441">
    <property type="entry name" value="Protein_kinase_ATP_BS"/>
</dbReference>
<dbReference type="Pfam" id="PF00069">
    <property type="entry name" value="Pkinase"/>
    <property type="match status" value="1"/>
</dbReference>
<dbReference type="InterPro" id="IPR000719">
    <property type="entry name" value="Prot_kinase_dom"/>
</dbReference>
<dbReference type="PROSITE" id="PS00108">
    <property type="entry name" value="PROTEIN_KINASE_ST"/>
    <property type="match status" value="1"/>
</dbReference>
<dbReference type="PROSITE" id="PS00107">
    <property type="entry name" value="PROTEIN_KINASE_ATP"/>
    <property type="match status" value="1"/>
</dbReference>
<accession>A0A6C0JGN3</accession>
<dbReference type="InterPro" id="IPR008271">
    <property type="entry name" value="Ser/Thr_kinase_AS"/>
</dbReference>
<dbReference type="EC" id="2.7.11.1" evidence="1"/>
<evidence type="ECO:0000313" key="5">
    <source>
        <dbReference type="EMBL" id="QHU04010.1"/>
    </source>
</evidence>
<dbReference type="PANTHER" id="PTHR11909">
    <property type="entry name" value="CASEIN KINASE-RELATED"/>
    <property type="match status" value="1"/>
</dbReference>
<dbReference type="InterPro" id="IPR011009">
    <property type="entry name" value="Kinase-like_dom_sf"/>
</dbReference>
<dbReference type="EMBL" id="MN740390">
    <property type="protein sequence ID" value="QHU04010.1"/>
    <property type="molecule type" value="Genomic_DNA"/>
</dbReference>
<dbReference type="GO" id="GO:0005524">
    <property type="term" value="F:ATP binding"/>
    <property type="evidence" value="ECO:0007669"/>
    <property type="project" value="UniProtKB-KW"/>
</dbReference>
<organism evidence="5">
    <name type="scientific">viral metagenome</name>
    <dbReference type="NCBI Taxonomy" id="1070528"/>
    <lineage>
        <taxon>unclassified sequences</taxon>
        <taxon>metagenomes</taxon>
        <taxon>organismal metagenomes</taxon>
    </lineage>
</organism>
<proteinExistence type="predicted"/>
<sequence length="279" mass="32871">MNIIEKKYRILDKIGNGKFGIVYKAISIKNNDVVAIKTEGKSSPLKLLKNETTILKYLHDHGCRSTPIVYWYGVDERLSYLTISFYQSSLYEYCNNSNLIPEKISKIIVVCIDILETIHSQYVIHRDIKPQNFMISNEELFLIDFGFASFYIDENKDHVSDFHSDHIIGTPKYISPNIHDGNSPSRRDDLISLGYIYMYMCRGELPWENMGKGLYFTDLFEDIHIMNFKNKERKRLKNWEILEPVLLNLDTKIIKYLNYCYMLSYDETPNYSELKKLFT</sequence>
<dbReference type="InterPro" id="IPR050235">
    <property type="entry name" value="CK1_Ser-Thr_kinase"/>
</dbReference>
<reference evidence="5" key="1">
    <citation type="journal article" date="2020" name="Nature">
        <title>Giant virus diversity and host interactions through global metagenomics.</title>
        <authorList>
            <person name="Schulz F."/>
            <person name="Roux S."/>
            <person name="Paez-Espino D."/>
            <person name="Jungbluth S."/>
            <person name="Walsh D.A."/>
            <person name="Denef V.J."/>
            <person name="McMahon K.D."/>
            <person name="Konstantinidis K.T."/>
            <person name="Eloe-Fadrosh E.A."/>
            <person name="Kyrpides N.C."/>
            <person name="Woyke T."/>
        </authorList>
    </citation>
    <scope>NUCLEOTIDE SEQUENCE</scope>
    <source>
        <strain evidence="5">GVMAG-M-3300027708-20</strain>
    </source>
</reference>
<dbReference type="PROSITE" id="PS50011">
    <property type="entry name" value="PROTEIN_KINASE_DOM"/>
    <property type="match status" value="1"/>
</dbReference>
<evidence type="ECO:0000259" key="4">
    <source>
        <dbReference type="PROSITE" id="PS50011"/>
    </source>
</evidence>
<protein>
    <recommendedName>
        <fullName evidence="1">non-specific serine/threonine protein kinase</fullName>
        <ecNumber evidence="1">2.7.11.1</ecNumber>
    </recommendedName>
</protein>
<evidence type="ECO:0000256" key="2">
    <source>
        <dbReference type="ARBA" id="ARBA00022741"/>
    </source>
</evidence>
<dbReference type="AlphaFoldDB" id="A0A6C0JGN3"/>